<feature type="compositionally biased region" description="Low complexity" evidence="1">
    <location>
        <begin position="78"/>
        <end position="89"/>
    </location>
</feature>
<proteinExistence type="predicted"/>
<feature type="region of interest" description="Disordered" evidence="1">
    <location>
        <begin position="1"/>
        <end position="94"/>
    </location>
</feature>
<dbReference type="Proteomes" id="UP001458415">
    <property type="component" value="Unassembled WGS sequence"/>
</dbReference>
<protein>
    <submittedName>
        <fullName evidence="2">Uncharacterized protein</fullName>
    </submittedName>
</protein>
<evidence type="ECO:0000256" key="1">
    <source>
        <dbReference type="SAM" id="MobiDB-lite"/>
    </source>
</evidence>
<organism evidence="2 3">
    <name type="scientific">Streptomyces carpinensis</name>
    <dbReference type="NCBI Taxonomy" id="66369"/>
    <lineage>
        <taxon>Bacteria</taxon>
        <taxon>Bacillati</taxon>
        <taxon>Actinomycetota</taxon>
        <taxon>Actinomycetes</taxon>
        <taxon>Kitasatosporales</taxon>
        <taxon>Streptomycetaceae</taxon>
        <taxon>Streptomyces</taxon>
    </lineage>
</organism>
<feature type="compositionally biased region" description="Gly residues" evidence="1">
    <location>
        <begin position="47"/>
        <end position="60"/>
    </location>
</feature>
<accession>A0ABV1W7J2</accession>
<dbReference type="EMBL" id="JBEPCU010000497">
    <property type="protein sequence ID" value="MER6980158.1"/>
    <property type="molecule type" value="Genomic_DNA"/>
</dbReference>
<reference evidence="2 3" key="1">
    <citation type="submission" date="2024-06" db="EMBL/GenBank/DDBJ databases">
        <title>The Natural Products Discovery Center: Release of the First 8490 Sequenced Strains for Exploring Actinobacteria Biosynthetic Diversity.</title>
        <authorList>
            <person name="Kalkreuter E."/>
            <person name="Kautsar S.A."/>
            <person name="Yang D."/>
            <person name="Bader C.D."/>
            <person name="Teijaro C.N."/>
            <person name="Fluegel L."/>
            <person name="Davis C.M."/>
            <person name="Simpson J.R."/>
            <person name="Lauterbach L."/>
            <person name="Steele A.D."/>
            <person name="Gui C."/>
            <person name="Meng S."/>
            <person name="Li G."/>
            <person name="Viehrig K."/>
            <person name="Ye F."/>
            <person name="Su P."/>
            <person name="Kiefer A.F."/>
            <person name="Nichols A."/>
            <person name="Cepeda A.J."/>
            <person name="Yan W."/>
            <person name="Fan B."/>
            <person name="Jiang Y."/>
            <person name="Adhikari A."/>
            <person name="Zheng C.-J."/>
            <person name="Schuster L."/>
            <person name="Cowan T.M."/>
            <person name="Smanski M.J."/>
            <person name="Chevrette M.G."/>
            <person name="De Carvalho L.P.S."/>
            <person name="Shen B."/>
        </authorList>
    </citation>
    <scope>NUCLEOTIDE SEQUENCE [LARGE SCALE GENOMIC DNA]</scope>
    <source>
        <strain evidence="2 3">NPDC000634</strain>
    </source>
</reference>
<feature type="non-terminal residue" evidence="2">
    <location>
        <position position="111"/>
    </location>
</feature>
<comment type="caution">
    <text evidence="2">The sequence shown here is derived from an EMBL/GenBank/DDBJ whole genome shotgun (WGS) entry which is preliminary data.</text>
</comment>
<gene>
    <name evidence="2" type="ORF">ABT317_25100</name>
</gene>
<feature type="compositionally biased region" description="Pro residues" evidence="1">
    <location>
        <begin position="14"/>
        <end position="31"/>
    </location>
</feature>
<evidence type="ECO:0000313" key="3">
    <source>
        <dbReference type="Proteomes" id="UP001458415"/>
    </source>
</evidence>
<keyword evidence="3" id="KW-1185">Reference proteome</keyword>
<name>A0ABV1W7J2_9ACTN</name>
<evidence type="ECO:0000313" key="2">
    <source>
        <dbReference type="EMBL" id="MER6980158.1"/>
    </source>
</evidence>
<sequence>MTGTGVPGPSATVPEPPLPGPPALPLLPPPGGVDGSGADGPPVLLGVGSGDEVTGGGLGSTTGPDAPVPGDLGPPVPEALGPAGAEAPGWCEPGEAWGVAEPALAPAVGLP</sequence>